<evidence type="ECO:0000256" key="1">
    <source>
        <dbReference type="SAM" id="MobiDB-lite"/>
    </source>
</evidence>
<sequence length="181" mass="19682">MLVFAWGLQAAAGGAELPSVEAPYGLAWGPVTEVPRPTLVDREANITALIYFQGQAPALGRDTQEIILDVCRDEGLQRVIWFSRILADPERSDLYASILTEGIRRHGKPRPGPYLRSLLWPPGVMLGIRTASGWGEQIVMVSEGGGFARCSERHREQAGHPASDHVAELFGSASHRSTGAR</sequence>
<dbReference type="EMBL" id="BPQQ01000006">
    <property type="protein sequence ID" value="GJD98720.1"/>
    <property type="molecule type" value="Genomic_DNA"/>
</dbReference>
<organism evidence="2 3">
    <name type="scientific">Methylobacterium isbiliense</name>
    <dbReference type="NCBI Taxonomy" id="315478"/>
    <lineage>
        <taxon>Bacteria</taxon>
        <taxon>Pseudomonadati</taxon>
        <taxon>Pseudomonadota</taxon>
        <taxon>Alphaproteobacteria</taxon>
        <taxon>Hyphomicrobiales</taxon>
        <taxon>Methylobacteriaceae</taxon>
        <taxon>Methylobacterium</taxon>
    </lineage>
</organism>
<proteinExistence type="predicted"/>
<comment type="caution">
    <text evidence="2">The sequence shown here is derived from an EMBL/GenBank/DDBJ whole genome shotgun (WGS) entry which is preliminary data.</text>
</comment>
<reference evidence="2" key="2">
    <citation type="submission" date="2021-08" db="EMBL/GenBank/DDBJ databases">
        <authorList>
            <person name="Tani A."/>
            <person name="Ola A."/>
            <person name="Ogura Y."/>
            <person name="Katsura K."/>
            <person name="Hayashi T."/>
        </authorList>
    </citation>
    <scope>NUCLEOTIDE SEQUENCE</scope>
    <source>
        <strain evidence="2">DSM 17168</strain>
    </source>
</reference>
<dbReference type="RefSeq" id="WP_238233670.1">
    <property type="nucleotide sequence ID" value="NZ_BPQQ01000006.1"/>
</dbReference>
<reference evidence="2" key="1">
    <citation type="journal article" date="2021" name="Front. Microbiol.">
        <title>Comprehensive Comparative Genomics and Phenotyping of Methylobacterium Species.</title>
        <authorList>
            <person name="Alessa O."/>
            <person name="Ogura Y."/>
            <person name="Fujitani Y."/>
            <person name="Takami H."/>
            <person name="Hayashi T."/>
            <person name="Sahin N."/>
            <person name="Tani A."/>
        </authorList>
    </citation>
    <scope>NUCLEOTIDE SEQUENCE</scope>
    <source>
        <strain evidence="2">DSM 17168</strain>
    </source>
</reference>
<name>A0ABQ4S6F1_9HYPH</name>
<feature type="region of interest" description="Disordered" evidence="1">
    <location>
        <begin position="152"/>
        <end position="181"/>
    </location>
</feature>
<evidence type="ECO:0000313" key="3">
    <source>
        <dbReference type="Proteomes" id="UP001055153"/>
    </source>
</evidence>
<evidence type="ECO:0000313" key="2">
    <source>
        <dbReference type="EMBL" id="GJD98720.1"/>
    </source>
</evidence>
<keyword evidence="3" id="KW-1185">Reference proteome</keyword>
<accession>A0ABQ4S6F1</accession>
<protein>
    <submittedName>
        <fullName evidence="2">Uncharacterized protein</fullName>
    </submittedName>
</protein>
<feature type="compositionally biased region" description="Basic and acidic residues" evidence="1">
    <location>
        <begin position="152"/>
        <end position="167"/>
    </location>
</feature>
<gene>
    <name evidence="2" type="ORF">GMJLKIPL_0631</name>
</gene>
<dbReference type="Proteomes" id="UP001055153">
    <property type="component" value="Unassembled WGS sequence"/>
</dbReference>